<gene>
    <name evidence="2" type="ORF">AVEN_204971_1</name>
</gene>
<dbReference type="AlphaFoldDB" id="A0A4Y2NUJ2"/>
<proteinExistence type="predicted"/>
<protein>
    <submittedName>
        <fullName evidence="2">Uncharacterized protein</fullName>
    </submittedName>
</protein>
<accession>A0A4Y2NUJ2</accession>
<evidence type="ECO:0000256" key="1">
    <source>
        <dbReference type="SAM" id="MobiDB-lite"/>
    </source>
</evidence>
<organism evidence="2 3">
    <name type="scientific">Araneus ventricosus</name>
    <name type="common">Orbweaver spider</name>
    <name type="synonym">Epeira ventricosa</name>
    <dbReference type="NCBI Taxonomy" id="182803"/>
    <lineage>
        <taxon>Eukaryota</taxon>
        <taxon>Metazoa</taxon>
        <taxon>Ecdysozoa</taxon>
        <taxon>Arthropoda</taxon>
        <taxon>Chelicerata</taxon>
        <taxon>Arachnida</taxon>
        <taxon>Araneae</taxon>
        <taxon>Araneomorphae</taxon>
        <taxon>Entelegynae</taxon>
        <taxon>Araneoidea</taxon>
        <taxon>Araneidae</taxon>
        <taxon>Araneus</taxon>
    </lineage>
</organism>
<sequence>MALAPRKPTQPAKQPFQQNASRVLLDDIWKERSTLKGWIFFCRPPHTLNCNPYTQLHHSGLDLFQNGKLNNTLRQQIGNGCRPQTPPLAKDSENVSPFPAIIPGKGGQ</sequence>
<name>A0A4Y2NUJ2_ARAVE</name>
<evidence type="ECO:0000313" key="2">
    <source>
        <dbReference type="EMBL" id="GBN43258.1"/>
    </source>
</evidence>
<dbReference type="Proteomes" id="UP000499080">
    <property type="component" value="Unassembled WGS sequence"/>
</dbReference>
<dbReference type="EMBL" id="BGPR01009944">
    <property type="protein sequence ID" value="GBN43258.1"/>
    <property type="molecule type" value="Genomic_DNA"/>
</dbReference>
<reference evidence="2 3" key="1">
    <citation type="journal article" date="2019" name="Sci. Rep.">
        <title>Orb-weaving spider Araneus ventricosus genome elucidates the spidroin gene catalogue.</title>
        <authorList>
            <person name="Kono N."/>
            <person name="Nakamura H."/>
            <person name="Ohtoshi R."/>
            <person name="Moran D.A.P."/>
            <person name="Shinohara A."/>
            <person name="Yoshida Y."/>
            <person name="Fujiwara M."/>
            <person name="Mori M."/>
            <person name="Tomita M."/>
            <person name="Arakawa K."/>
        </authorList>
    </citation>
    <scope>NUCLEOTIDE SEQUENCE [LARGE SCALE GENOMIC DNA]</scope>
</reference>
<evidence type="ECO:0000313" key="3">
    <source>
        <dbReference type="Proteomes" id="UP000499080"/>
    </source>
</evidence>
<comment type="caution">
    <text evidence="2">The sequence shown here is derived from an EMBL/GenBank/DDBJ whole genome shotgun (WGS) entry which is preliminary data.</text>
</comment>
<feature type="region of interest" description="Disordered" evidence="1">
    <location>
        <begin position="84"/>
        <end position="108"/>
    </location>
</feature>
<keyword evidence="3" id="KW-1185">Reference proteome</keyword>